<keyword evidence="3" id="KW-1185">Reference proteome</keyword>
<proteinExistence type="predicted"/>
<evidence type="ECO:0000313" key="2">
    <source>
        <dbReference type="EMBL" id="MDQ0381257.1"/>
    </source>
</evidence>
<dbReference type="Proteomes" id="UP001229651">
    <property type="component" value="Unassembled WGS sequence"/>
</dbReference>
<sequence>MITGFPEETGAEAVTASFARHAGPGGPAGRLLAATGRHPNRGRHDGVRGRHARPGGAGTTEGRNPSTTDERRTRIGV</sequence>
<protein>
    <submittedName>
        <fullName evidence="2">Uncharacterized protein</fullName>
    </submittedName>
</protein>
<feature type="compositionally biased region" description="Basic and acidic residues" evidence="1">
    <location>
        <begin position="68"/>
        <end position="77"/>
    </location>
</feature>
<reference evidence="2 3" key="1">
    <citation type="submission" date="2023-07" db="EMBL/GenBank/DDBJ databases">
        <title>Sequencing the genomes of 1000 actinobacteria strains.</title>
        <authorList>
            <person name="Klenk H.-P."/>
        </authorList>
    </citation>
    <scope>NUCLEOTIDE SEQUENCE [LARGE SCALE GENOMIC DNA]</scope>
    <source>
        <strain evidence="2 3">DSM 45805</strain>
    </source>
</reference>
<evidence type="ECO:0000313" key="3">
    <source>
        <dbReference type="Proteomes" id="UP001229651"/>
    </source>
</evidence>
<gene>
    <name evidence="2" type="ORF">FB470_005251</name>
</gene>
<accession>A0ABU0F110</accession>
<organism evidence="2 3">
    <name type="scientific">Amycolatopsis thermophila</name>
    <dbReference type="NCBI Taxonomy" id="206084"/>
    <lineage>
        <taxon>Bacteria</taxon>
        <taxon>Bacillati</taxon>
        <taxon>Actinomycetota</taxon>
        <taxon>Actinomycetes</taxon>
        <taxon>Pseudonocardiales</taxon>
        <taxon>Pseudonocardiaceae</taxon>
        <taxon>Amycolatopsis</taxon>
    </lineage>
</organism>
<name>A0ABU0F110_9PSEU</name>
<feature type="region of interest" description="Disordered" evidence="1">
    <location>
        <begin position="1"/>
        <end position="77"/>
    </location>
</feature>
<dbReference type="EMBL" id="JAUSUT010000001">
    <property type="protein sequence ID" value="MDQ0381257.1"/>
    <property type="molecule type" value="Genomic_DNA"/>
</dbReference>
<comment type="caution">
    <text evidence="2">The sequence shown here is derived from an EMBL/GenBank/DDBJ whole genome shotgun (WGS) entry which is preliminary data.</text>
</comment>
<evidence type="ECO:0000256" key="1">
    <source>
        <dbReference type="SAM" id="MobiDB-lite"/>
    </source>
</evidence>